<dbReference type="InterPro" id="IPR008889">
    <property type="entry name" value="VQ"/>
</dbReference>
<evidence type="ECO:0000313" key="4">
    <source>
        <dbReference type="Proteomes" id="UP000729402"/>
    </source>
</evidence>
<reference evidence="3" key="2">
    <citation type="submission" date="2021-02" db="EMBL/GenBank/DDBJ databases">
        <authorList>
            <person name="Kimball J.A."/>
            <person name="Haas M.W."/>
            <person name="Macchietto M."/>
            <person name="Kono T."/>
            <person name="Duquette J."/>
            <person name="Shao M."/>
        </authorList>
    </citation>
    <scope>NUCLEOTIDE SEQUENCE</scope>
    <source>
        <tissue evidence="3">Fresh leaf tissue</tissue>
    </source>
</reference>
<dbReference type="Proteomes" id="UP000729402">
    <property type="component" value="Unassembled WGS sequence"/>
</dbReference>
<evidence type="ECO:0000259" key="2">
    <source>
        <dbReference type="Pfam" id="PF05678"/>
    </source>
</evidence>
<comment type="caution">
    <text evidence="3">The sequence shown here is derived from an EMBL/GenBank/DDBJ whole genome shotgun (WGS) entry which is preliminary data.</text>
</comment>
<evidence type="ECO:0000256" key="1">
    <source>
        <dbReference type="SAM" id="MobiDB-lite"/>
    </source>
</evidence>
<reference evidence="3" key="1">
    <citation type="journal article" date="2021" name="bioRxiv">
        <title>Whole Genome Assembly and Annotation of Northern Wild Rice, Zizania palustris L., Supports a Whole Genome Duplication in the Zizania Genus.</title>
        <authorList>
            <person name="Haas M."/>
            <person name="Kono T."/>
            <person name="Macchietto M."/>
            <person name="Millas R."/>
            <person name="McGilp L."/>
            <person name="Shao M."/>
            <person name="Duquette J."/>
            <person name="Hirsch C.N."/>
            <person name="Kimball J."/>
        </authorList>
    </citation>
    <scope>NUCLEOTIDE SEQUENCE</scope>
    <source>
        <tissue evidence="3">Fresh leaf tissue</tissue>
    </source>
</reference>
<evidence type="ECO:0000313" key="3">
    <source>
        <dbReference type="EMBL" id="KAG8070437.1"/>
    </source>
</evidence>
<dbReference type="InterPro" id="IPR039608">
    <property type="entry name" value="VQ_1/10"/>
</dbReference>
<gene>
    <name evidence="3" type="ORF">GUJ93_ZPchr0006g43573</name>
</gene>
<protein>
    <recommendedName>
        <fullName evidence="2">VQ domain-containing protein</fullName>
    </recommendedName>
</protein>
<organism evidence="3 4">
    <name type="scientific">Zizania palustris</name>
    <name type="common">Northern wild rice</name>
    <dbReference type="NCBI Taxonomy" id="103762"/>
    <lineage>
        <taxon>Eukaryota</taxon>
        <taxon>Viridiplantae</taxon>
        <taxon>Streptophyta</taxon>
        <taxon>Embryophyta</taxon>
        <taxon>Tracheophyta</taxon>
        <taxon>Spermatophyta</taxon>
        <taxon>Magnoliopsida</taxon>
        <taxon>Liliopsida</taxon>
        <taxon>Poales</taxon>
        <taxon>Poaceae</taxon>
        <taxon>BOP clade</taxon>
        <taxon>Oryzoideae</taxon>
        <taxon>Oryzeae</taxon>
        <taxon>Zizaniinae</taxon>
        <taxon>Zizania</taxon>
    </lineage>
</organism>
<feature type="compositionally biased region" description="Basic and acidic residues" evidence="1">
    <location>
        <begin position="53"/>
        <end position="64"/>
    </location>
</feature>
<dbReference type="OrthoDB" id="691083at2759"/>
<dbReference type="PANTHER" id="PTHR34777">
    <property type="entry name" value="VQ MOTIF-CONTAINING PROTEIN 10"/>
    <property type="match status" value="1"/>
</dbReference>
<feature type="region of interest" description="Disordered" evidence="1">
    <location>
        <begin position="40"/>
        <end position="82"/>
    </location>
</feature>
<feature type="compositionally biased region" description="Low complexity" evidence="1">
    <location>
        <begin position="67"/>
        <end position="78"/>
    </location>
</feature>
<accession>A0A8J5SJK3</accession>
<sequence>MERKNHCNGGGVKVTFIETQFVTSDAAGFKSLVQRLTGNAAAPLPPLQRPRPCRADGTRGEGYQRHVSAASASAGRRPAVPPPSSVCVDEMFYGTCDLAELFCVDVGAGGRGYGDFPG</sequence>
<dbReference type="AlphaFoldDB" id="A0A8J5SJK3"/>
<dbReference type="EMBL" id="JAAALK010000283">
    <property type="protein sequence ID" value="KAG8070437.1"/>
    <property type="molecule type" value="Genomic_DNA"/>
</dbReference>
<feature type="domain" description="VQ" evidence="2">
    <location>
        <begin position="17"/>
        <end position="43"/>
    </location>
</feature>
<dbReference type="Pfam" id="PF05678">
    <property type="entry name" value="VQ"/>
    <property type="match status" value="1"/>
</dbReference>
<keyword evidence="4" id="KW-1185">Reference proteome</keyword>
<dbReference type="PANTHER" id="PTHR34777:SF18">
    <property type="entry name" value="OS02G0251800 PROTEIN"/>
    <property type="match status" value="1"/>
</dbReference>
<name>A0A8J5SJK3_ZIZPA</name>
<proteinExistence type="predicted"/>